<organism evidence="3">
    <name type="scientific">Phaeodactylum tricornutum</name>
    <name type="common">Diatom</name>
    <dbReference type="NCBI Taxonomy" id="2850"/>
    <lineage>
        <taxon>Eukaryota</taxon>
        <taxon>Sar</taxon>
        <taxon>Stramenopiles</taxon>
        <taxon>Ochrophyta</taxon>
        <taxon>Bacillariophyta</taxon>
        <taxon>Bacillariophyceae</taxon>
        <taxon>Bacillariophycidae</taxon>
        <taxon>Naviculales</taxon>
        <taxon>Phaeodactylaceae</taxon>
        <taxon>Phaeodactylum</taxon>
    </lineage>
</organism>
<dbReference type="InterPro" id="IPR000727">
    <property type="entry name" value="T_SNARE_dom"/>
</dbReference>
<dbReference type="EMBL" id="OU594953">
    <property type="protein sequence ID" value="CAG9279794.1"/>
    <property type="molecule type" value="Genomic_DNA"/>
</dbReference>
<proteinExistence type="predicted"/>
<dbReference type="PROSITE" id="PS50192">
    <property type="entry name" value="T_SNARE"/>
    <property type="match status" value="1"/>
</dbReference>
<accession>A0A8J9SHF0</accession>
<dbReference type="Proteomes" id="UP000836788">
    <property type="component" value="Chromosome 12"/>
</dbReference>
<dbReference type="CDD" id="cd15840">
    <property type="entry name" value="SNARE_Qa"/>
    <property type="match status" value="1"/>
</dbReference>
<evidence type="ECO:0000313" key="3">
    <source>
        <dbReference type="EMBL" id="CAG9279794.1"/>
    </source>
</evidence>
<feature type="compositionally biased region" description="Polar residues" evidence="1">
    <location>
        <begin position="27"/>
        <end position="40"/>
    </location>
</feature>
<evidence type="ECO:0000256" key="1">
    <source>
        <dbReference type="SAM" id="MobiDB-lite"/>
    </source>
</evidence>
<reference evidence="3" key="1">
    <citation type="submission" date="2022-02" db="EMBL/GenBank/DDBJ databases">
        <authorList>
            <person name="Giguere J D."/>
        </authorList>
    </citation>
    <scope>NUCLEOTIDE SEQUENCE</scope>
    <source>
        <strain evidence="3">CCAP 1055/1</strain>
    </source>
</reference>
<gene>
    <name evidence="3" type="ORF">PTTT1_LOCUS11229</name>
</gene>
<evidence type="ECO:0000259" key="2">
    <source>
        <dbReference type="PROSITE" id="PS50192"/>
    </source>
</evidence>
<dbReference type="SUPFAM" id="SSF58038">
    <property type="entry name" value="SNARE fusion complex"/>
    <property type="match status" value="1"/>
</dbReference>
<feature type="region of interest" description="Disordered" evidence="1">
    <location>
        <begin position="1"/>
        <end position="66"/>
    </location>
</feature>
<name>A0A8J9SHF0_PHATR</name>
<sequence length="389" mass="44907">MSFREISSRLYPQQRPKPKRGRHALSVQFQEPLTDQQKTRLQPPRPIVLYGGDVRSGRSEDTLSEDGSQSYTEVLWDRRRLDKHGASREIVTRKSTLARLTNATLQFQKMVADLEHLLKESGESPEMAWRAKILLTSAQYTDKELWKELYTYERTLLIDTRNVATSAELRTAQTACMKLHRDFKRIHKTLVMVVSLHEKRQSVEISRLGAVGWSEKHRGDEDFFDKAMRQDEIDRMNRSMHKVNDIYKELGQLVEVQQEDIDLLEDTILDSKANVEAADWEFFCAQERTNLCARNDSEVVYGDEETFGCGMFELESFSRSINMFIADEARDQSPDAPQPEKEMRVSESFHCMMPFETITEDMKAVQADIMGLGNDLASQRQSMECGNKG</sequence>
<dbReference type="Gene3D" id="1.20.5.110">
    <property type="match status" value="1"/>
</dbReference>
<protein>
    <recommendedName>
        <fullName evidence="2">t-SNARE coiled-coil homology domain-containing protein</fullName>
    </recommendedName>
</protein>
<dbReference type="AlphaFoldDB" id="A0A8J9SHF0"/>
<feature type="domain" description="T-SNARE coiled-coil homology" evidence="2">
    <location>
        <begin position="229"/>
        <end position="285"/>
    </location>
</feature>